<feature type="transmembrane region" description="Helical" evidence="7">
    <location>
        <begin position="94"/>
        <end position="116"/>
    </location>
</feature>
<evidence type="ECO:0000256" key="5">
    <source>
        <dbReference type="ARBA" id="ARBA00023136"/>
    </source>
</evidence>
<evidence type="ECO:0000256" key="6">
    <source>
        <dbReference type="SAM" id="MobiDB-lite"/>
    </source>
</evidence>
<evidence type="ECO:0000313" key="8">
    <source>
        <dbReference type="EMBL" id="OAF72000.1"/>
    </source>
</evidence>
<organism evidence="8 9">
    <name type="scientific">Intoshia linei</name>
    <dbReference type="NCBI Taxonomy" id="1819745"/>
    <lineage>
        <taxon>Eukaryota</taxon>
        <taxon>Metazoa</taxon>
        <taxon>Spiralia</taxon>
        <taxon>Lophotrochozoa</taxon>
        <taxon>Mesozoa</taxon>
        <taxon>Orthonectida</taxon>
        <taxon>Rhopaluridae</taxon>
        <taxon>Intoshia</taxon>
    </lineage>
</organism>
<comment type="similarity">
    <text evidence="2">Belongs to the CD225/Dispanin family.</text>
</comment>
<evidence type="ECO:0000313" key="9">
    <source>
        <dbReference type="Proteomes" id="UP000078046"/>
    </source>
</evidence>
<dbReference type="AlphaFoldDB" id="A0A177BCR5"/>
<comment type="subcellular location">
    <subcellularLocation>
        <location evidence="1">Membrane</location>
    </subcellularLocation>
</comment>
<dbReference type="Pfam" id="PF04505">
    <property type="entry name" value="CD225"/>
    <property type="match status" value="1"/>
</dbReference>
<feature type="transmembrane region" description="Helical" evidence="7">
    <location>
        <begin position="144"/>
        <end position="166"/>
    </location>
</feature>
<gene>
    <name evidence="8" type="ORF">A3Q56_00224</name>
</gene>
<keyword evidence="3 7" id="KW-0812">Transmembrane</keyword>
<reference evidence="8 9" key="1">
    <citation type="submission" date="2016-04" db="EMBL/GenBank/DDBJ databases">
        <title>The genome of Intoshia linei affirms orthonectids as highly simplified spiralians.</title>
        <authorList>
            <person name="Mikhailov K.V."/>
            <person name="Slusarev G.S."/>
            <person name="Nikitin M.A."/>
            <person name="Logacheva M.D."/>
            <person name="Penin A."/>
            <person name="Aleoshin V."/>
            <person name="Panchin Y.V."/>
        </authorList>
    </citation>
    <scope>NUCLEOTIDE SEQUENCE [LARGE SCALE GENOMIC DNA]</scope>
    <source>
        <strain evidence="8">Intl2013</strain>
        <tissue evidence="8">Whole animal</tissue>
    </source>
</reference>
<evidence type="ECO:0000256" key="4">
    <source>
        <dbReference type="ARBA" id="ARBA00022989"/>
    </source>
</evidence>
<proteinExistence type="inferred from homology"/>
<dbReference type="EMBL" id="LWCA01000010">
    <property type="protein sequence ID" value="OAF72000.1"/>
    <property type="molecule type" value="Genomic_DNA"/>
</dbReference>
<dbReference type="GO" id="GO:0016020">
    <property type="term" value="C:membrane"/>
    <property type="evidence" value="ECO:0007669"/>
    <property type="project" value="UniProtKB-SubCell"/>
</dbReference>
<protein>
    <submittedName>
        <fullName evidence="8">Uncharacterized protein</fullName>
    </submittedName>
</protein>
<dbReference type="InterPro" id="IPR007593">
    <property type="entry name" value="CD225/Dispanin_fam"/>
</dbReference>
<sequence>MSQKKGSYYDDEMSSNDFYHSSDKDEVDSIENKKLIVTEYEKQPISKPSIIRKDNNISQIDDYTVKINKKVRFENLSEHSCDSDIKDRIINDHLVFSIVSLVFFWPIGIFAIFASLKCKQYIETGVNSLASEYSCKAYHLATKAMIIGSIIFLTILSIISIIILSLRVDY</sequence>
<keyword evidence="9" id="KW-1185">Reference proteome</keyword>
<evidence type="ECO:0000256" key="2">
    <source>
        <dbReference type="ARBA" id="ARBA00006843"/>
    </source>
</evidence>
<evidence type="ECO:0000256" key="1">
    <source>
        <dbReference type="ARBA" id="ARBA00004370"/>
    </source>
</evidence>
<evidence type="ECO:0000256" key="3">
    <source>
        <dbReference type="ARBA" id="ARBA00022692"/>
    </source>
</evidence>
<keyword evidence="5 7" id="KW-0472">Membrane</keyword>
<feature type="region of interest" description="Disordered" evidence="6">
    <location>
        <begin position="1"/>
        <end position="27"/>
    </location>
</feature>
<keyword evidence="4 7" id="KW-1133">Transmembrane helix</keyword>
<comment type="caution">
    <text evidence="8">The sequence shown here is derived from an EMBL/GenBank/DDBJ whole genome shotgun (WGS) entry which is preliminary data.</text>
</comment>
<evidence type="ECO:0000256" key="7">
    <source>
        <dbReference type="SAM" id="Phobius"/>
    </source>
</evidence>
<accession>A0A177BCR5</accession>
<dbReference type="Proteomes" id="UP000078046">
    <property type="component" value="Unassembled WGS sequence"/>
</dbReference>
<name>A0A177BCR5_9BILA</name>